<dbReference type="CDD" id="cd03255">
    <property type="entry name" value="ABC_MJ0796_LolCDE_FtsE"/>
    <property type="match status" value="1"/>
</dbReference>
<organism evidence="6 7">
    <name type="scientific">Oceanithermus desulfurans NBRC 100063</name>
    <dbReference type="NCBI Taxonomy" id="1227550"/>
    <lineage>
        <taxon>Bacteria</taxon>
        <taxon>Thermotogati</taxon>
        <taxon>Deinococcota</taxon>
        <taxon>Deinococci</taxon>
        <taxon>Thermales</taxon>
        <taxon>Thermaceae</taxon>
        <taxon>Oceanithermus</taxon>
    </lineage>
</organism>
<evidence type="ECO:0000313" key="6">
    <source>
        <dbReference type="EMBL" id="GEM89586.1"/>
    </source>
</evidence>
<dbReference type="InterPro" id="IPR003593">
    <property type="entry name" value="AAA+_ATPase"/>
</dbReference>
<dbReference type="PROSITE" id="PS00211">
    <property type="entry name" value="ABC_TRANSPORTER_1"/>
    <property type="match status" value="1"/>
</dbReference>
<dbReference type="InterPro" id="IPR003439">
    <property type="entry name" value="ABC_transporter-like_ATP-bd"/>
</dbReference>
<name>A0A511RLB1_9DEIN</name>
<gene>
    <name evidence="6" type="ORF">ODE01S_10200</name>
</gene>
<dbReference type="Gene3D" id="3.40.50.300">
    <property type="entry name" value="P-loop containing nucleotide triphosphate hydrolases"/>
    <property type="match status" value="1"/>
</dbReference>
<keyword evidence="4 6" id="KW-0067">ATP-binding</keyword>
<dbReference type="InterPro" id="IPR017871">
    <property type="entry name" value="ABC_transporter-like_CS"/>
</dbReference>
<reference evidence="6 7" key="1">
    <citation type="submission" date="2019-07" db="EMBL/GenBank/DDBJ databases">
        <title>Whole genome shotgun sequence of Oceanithermus desulfurans NBRC 100063.</title>
        <authorList>
            <person name="Hosoyama A."/>
            <person name="Uohara A."/>
            <person name="Ohji S."/>
            <person name="Ichikawa N."/>
        </authorList>
    </citation>
    <scope>NUCLEOTIDE SEQUENCE [LARGE SCALE GENOMIC DNA]</scope>
    <source>
        <strain evidence="6 7">NBRC 100063</strain>
    </source>
</reference>
<sequence length="219" mass="24065">MEDVWALKAEGLTFRYGELELFRDLDLELEPGAVRAVLGPSGSGKTTLVHLLAGILPLPSGRLWWGEVEVGRRSEEELARLRRERVGLVFQHHYLLDELTALENVLVPGMIAGRPDPGWARRLIERVGLAAHAHQRPDTLSGGERQRVAVARALYPRPRVVLADEPTGALDRANARRVKDLLLELAGENGAAVLLATHDEALVQGLPAWRIEDGRLVGG</sequence>
<dbReference type="EMBL" id="BJXN01000006">
    <property type="protein sequence ID" value="GEM89586.1"/>
    <property type="molecule type" value="Genomic_DNA"/>
</dbReference>
<dbReference type="GO" id="GO:0016887">
    <property type="term" value="F:ATP hydrolysis activity"/>
    <property type="evidence" value="ECO:0007669"/>
    <property type="project" value="InterPro"/>
</dbReference>
<evidence type="ECO:0000256" key="1">
    <source>
        <dbReference type="ARBA" id="ARBA00005417"/>
    </source>
</evidence>
<dbReference type="InterPro" id="IPR015854">
    <property type="entry name" value="ABC_transpr_LolD-like"/>
</dbReference>
<protein>
    <submittedName>
        <fullName evidence="6">ABC transporter ATP-binding protein</fullName>
    </submittedName>
</protein>
<dbReference type="GO" id="GO:0005524">
    <property type="term" value="F:ATP binding"/>
    <property type="evidence" value="ECO:0007669"/>
    <property type="project" value="UniProtKB-KW"/>
</dbReference>
<dbReference type="InterPro" id="IPR027417">
    <property type="entry name" value="P-loop_NTPase"/>
</dbReference>
<keyword evidence="2" id="KW-0813">Transport</keyword>
<dbReference type="PANTHER" id="PTHR24220">
    <property type="entry name" value="IMPORT ATP-BINDING PROTEIN"/>
    <property type="match status" value="1"/>
</dbReference>
<dbReference type="InterPro" id="IPR017911">
    <property type="entry name" value="MacB-like_ATP-bd"/>
</dbReference>
<dbReference type="PANTHER" id="PTHR24220:SF689">
    <property type="entry name" value="LIPOPROTEIN-RELEASING SYSTEM ATP-BINDING PROTEIN LOLD"/>
    <property type="match status" value="1"/>
</dbReference>
<dbReference type="AlphaFoldDB" id="A0A511RLB1"/>
<evidence type="ECO:0000256" key="2">
    <source>
        <dbReference type="ARBA" id="ARBA00022448"/>
    </source>
</evidence>
<accession>A0A511RLB1</accession>
<dbReference type="PROSITE" id="PS50893">
    <property type="entry name" value="ABC_TRANSPORTER_2"/>
    <property type="match status" value="1"/>
</dbReference>
<feature type="domain" description="ABC transporter" evidence="5">
    <location>
        <begin position="7"/>
        <end position="219"/>
    </location>
</feature>
<dbReference type="Pfam" id="PF00005">
    <property type="entry name" value="ABC_tran"/>
    <property type="match status" value="1"/>
</dbReference>
<dbReference type="RefSeq" id="WP_147146542.1">
    <property type="nucleotide sequence ID" value="NZ_BJXN01000006.1"/>
</dbReference>
<evidence type="ECO:0000256" key="3">
    <source>
        <dbReference type="ARBA" id="ARBA00022741"/>
    </source>
</evidence>
<dbReference type="GO" id="GO:0005886">
    <property type="term" value="C:plasma membrane"/>
    <property type="evidence" value="ECO:0007669"/>
    <property type="project" value="TreeGrafter"/>
</dbReference>
<evidence type="ECO:0000259" key="5">
    <source>
        <dbReference type="PROSITE" id="PS50893"/>
    </source>
</evidence>
<dbReference type="Proteomes" id="UP000321827">
    <property type="component" value="Unassembled WGS sequence"/>
</dbReference>
<evidence type="ECO:0000256" key="4">
    <source>
        <dbReference type="ARBA" id="ARBA00022840"/>
    </source>
</evidence>
<evidence type="ECO:0000313" key="7">
    <source>
        <dbReference type="Proteomes" id="UP000321827"/>
    </source>
</evidence>
<keyword evidence="3" id="KW-0547">Nucleotide-binding</keyword>
<dbReference type="SUPFAM" id="SSF52540">
    <property type="entry name" value="P-loop containing nucleoside triphosphate hydrolases"/>
    <property type="match status" value="1"/>
</dbReference>
<proteinExistence type="inferred from homology"/>
<comment type="similarity">
    <text evidence="1">Belongs to the ABC transporter superfamily.</text>
</comment>
<dbReference type="GO" id="GO:0022857">
    <property type="term" value="F:transmembrane transporter activity"/>
    <property type="evidence" value="ECO:0007669"/>
    <property type="project" value="TreeGrafter"/>
</dbReference>
<comment type="caution">
    <text evidence="6">The sequence shown here is derived from an EMBL/GenBank/DDBJ whole genome shotgun (WGS) entry which is preliminary data.</text>
</comment>
<dbReference type="SMART" id="SM00382">
    <property type="entry name" value="AAA"/>
    <property type="match status" value="1"/>
</dbReference>
<dbReference type="OrthoDB" id="31606at2"/>